<evidence type="ECO:0000313" key="1">
    <source>
        <dbReference type="EMBL" id="EJB35170.1"/>
    </source>
</evidence>
<gene>
    <name evidence="1" type="ORF">HPNQ4076_0036</name>
</gene>
<comment type="caution">
    <text evidence="1">The sequence shown here is derived from an EMBL/GenBank/DDBJ whole genome shotgun (WGS) entry which is preliminary data.</text>
</comment>
<evidence type="ECO:0000313" key="2">
    <source>
        <dbReference type="Proteomes" id="UP000004074"/>
    </source>
</evidence>
<organism evidence="1 2">
    <name type="scientific">Helicobacter pylori NQ4076</name>
    <dbReference type="NCBI Taxonomy" id="992029"/>
    <lineage>
        <taxon>Bacteria</taxon>
        <taxon>Pseudomonadati</taxon>
        <taxon>Campylobacterota</taxon>
        <taxon>Epsilonproteobacteria</taxon>
        <taxon>Campylobacterales</taxon>
        <taxon>Helicobacteraceae</taxon>
        <taxon>Helicobacter</taxon>
    </lineage>
</organism>
<name>J0JAR6_HELPX</name>
<sequence length="50" mass="6140">MISKHSLSLMKFIIKRSLKNKFLKVREWLKSLKLKRAKSRERNYKLSKTF</sequence>
<dbReference type="Proteomes" id="UP000004074">
    <property type="component" value="Unassembled WGS sequence"/>
</dbReference>
<dbReference type="EMBL" id="AKNX01000001">
    <property type="protein sequence ID" value="EJB35170.1"/>
    <property type="molecule type" value="Genomic_DNA"/>
</dbReference>
<reference evidence="1 2" key="1">
    <citation type="journal article" date="2013" name="Pathog. Dis.">
        <title>Genome sequences of 65 Helicobacter pylori strains isolated from asymptomatic individuals and patients with gastric cancer, peptic ulcer disease, or gastritis.</title>
        <authorList>
            <person name="Blanchard T.G."/>
            <person name="Czinn S.J."/>
            <person name="Correa P."/>
            <person name="Nakazawa T."/>
            <person name="Keelan M."/>
            <person name="Morningstar L."/>
            <person name="Santana-Cruz I."/>
            <person name="Maroo A."/>
            <person name="McCracken C."/>
            <person name="Shefchek K."/>
            <person name="Daugherty S."/>
            <person name="Song Y."/>
            <person name="Fraser C.M."/>
            <person name="Fricke W.F."/>
        </authorList>
    </citation>
    <scope>NUCLEOTIDE SEQUENCE [LARGE SCALE GENOMIC DNA]</scope>
    <source>
        <strain evidence="1 2">NQ4076</strain>
    </source>
</reference>
<proteinExistence type="predicted"/>
<dbReference type="PATRIC" id="fig|992029.3.peg.35"/>
<dbReference type="AlphaFoldDB" id="J0JAR6"/>
<accession>J0JAR6</accession>
<protein>
    <submittedName>
        <fullName evidence="1">Uncharacterized protein</fullName>
    </submittedName>
</protein>